<dbReference type="EMBL" id="CP002214">
    <property type="protein sequence ID" value="ADO59736.1"/>
    <property type="molecule type" value="Genomic_DNA"/>
</dbReference>
<proteinExistence type="predicted"/>
<keyword evidence="2" id="KW-0614">Plasmid</keyword>
<evidence type="ECO:0000256" key="1">
    <source>
        <dbReference type="SAM" id="Phobius"/>
    </source>
</evidence>
<protein>
    <submittedName>
        <fullName evidence="2">Uncharacterized protein</fullName>
    </submittedName>
</protein>
<keyword evidence="1" id="KW-0812">Transmembrane</keyword>
<dbReference type="OrthoDB" id="2674954at2"/>
<evidence type="ECO:0000313" key="3">
    <source>
        <dbReference type="Proteomes" id="UP000006868"/>
    </source>
</evidence>
<organism evidence="2 3">
    <name type="scientific">Paenibacillus polymyxa (strain SC2)</name>
    <name type="common">Bacillus polymyxa</name>
    <dbReference type="NCBI Taxonomy" id="886882"/>
    <lineage>
        <taxon>Bacteria</taxon>
        <taxon>Bacillati</taxon>
        <taxon>Bacillota</taxon>
        <taxon>Bacilli</taxon>
        <taxon>Bacillales</taxon>
        <taxon>Paenibacillaceae</taxon>
        <taxon>Paenibacillus</taxon>
    </lineage>
</organism>
<keyword evidence="1" id="KW-0472">Membrane</keyword>
<dbReference type="PATRIC" id="fig|886882.15.peg.5586"/>
<feature type="transmembrane region" description="Helical" evidence="1">
    <location>
        <begin position="61"/>
        <end position="79"/>
    </location>
</feature>
<keyword evidence="1" id="KW-1133">Transmembrane helix</keyword>
<feature type="transmembrane region" description="Helical" evidence="1">
    <location>
        <begin position="29"/>
        <end position="49"/>
    </location>
</feature>
<gene>
    <name evidence="2" type="ORF">PPSC2_26490</name>
</gene>
<dbReference type="HOGENOM" id="CLU_1260422_0_0_9"/>
<dbReference type="RefSeq" id="WP_013386150.1">
    <property type="nucleotide sequence ID" value="NC_014628.2"/>
</dbReference>
<dbReference type="Proteomes" id="UP000006868">
    <property type="component" value="Plasmid pSC2"/>
</dbReference>
<sequence length="214" mass="24484">MNINQVIESGEKIVLKEQHFLPLSAATEWSMIIGAVIFCLVLIICFGLFSGFRRIGLEGCLRLFMVAYIISFAFTYITFKQDYEKIQNKYVSEVEKWKKEQAYPYIKALPIEKLEIMKIETDSKAVSKTNIFKMFPDVNDNKLGRTPLTLSFKVGDEVFTITESLQTSMELSNEEKPYIEFQNLERDLGHGVNAGAYNAKVHLPKSFALTNINN</sequence>
<dbReference type="AlphaFoldDB" id="E3EK27"/>
<reference evidence="2 3" key="1">
    <citation type="journal article" date="2011" name="J. Bacteriol.">
        <title>Complete genome sequence of Paenibacillus polymyxa SC2, a strain of plant growth-promoting Rhizobacterium with broad-spectrum antimicrobial activity.</title>
        <authorList>
            <person name="Ma M."/>
            <person name="Wang C."/>
            <person name="Ding Y."/>
            <person name="Li L."/>
            <person name="Shen D."/>
            <person name="Jiang X."/>
            <person name="Guan D."/>
            <person name="Cao F."/>
            <person name="Chen H."/>
            <person name="Feng R."/>
            <person name="Wang X."/>
            <person name="Ge Y."/>
            <person name="Yao L."/>
            <person name="Bing X."/>
            <person name="Yang X."/>
            <person name="Li J."/>
            <person name="Du B."/>
        </authorList>
    </citation>
    <scope>NUCLEOTIDE SEQUENCE [LARGE SCALE GENOMIC DNA]</scope>
    <source>
        <strain evidence="2 3">SC2</strain>
        <plasmid evidence="3">pSC2</plasmid>
    </source>
</reference>
<dbReference type="KEGG" id="ppm:PPSC2_26490"/>
<accession>E3EK27</accession>
<name>E3EK27_PAEPS</name>
<geneLocation type="plasmid" evidence="2 3">
    <name>pSC2</name>
</geneLocation>
<evidence type="ECO:0000313" key="2">
    <source>
        <dbReference type="EMBL" id="ADO59736.1"/>
    </source>
</evidence>